<evidence type="ECO:0008006" key="4">
    <source>
        <dbReference type="Google" id="ProtNLM"/>
    </source>
</evidence>
<keyword evidence="1" id="KW-0732">Signal</keyword>
<feature type="chain" id="PRO_5039702295" description="Secreted protein" evidence="1">
    <location>
        <begin position="18"/>
        <end position="63"/>
    </location>
</feature>
<dbReference type="AlphaFoldDB" id="A0A9D4C9M2"/>
<name>A0A9D4C9M2_DREPO</name>
<comment type="caution">
    <text evidence="2">The sequence shown here is derived from an EMBL/GenBank/DDBJ whole genome shotgun (WGS) entry which is preliminary data.</text>
</comment>
<evidence type="ECO:0000313" key="3">
    <source>
        <dbReference type="Proteomes" id="UP000828390"/>
    </source>
</evidence>
<feature type="signal peptide" evidence="1">
    <location>
        <begin position="1"/>
        <end position="17"/>
    </location>
</feature>
<reference evidence="2" key="1">
    <citation type="journal article" date="2019" name="bioRxiv">
        <title>The Genome of the Zebra Mussel, Dreissena polymorpha: A Resource for Invasive Species Research.</title>
        <authorList>
            <person name="McCartney M.A."/>
            <person name="Auch B."/>
            <person name="Kono T."/>
            <person name="Mallez S."/>
            <person name="Zhang Y."/>
            <person name="Obille A."/>
            <person name="Becker A."/>
            <person name="Abrahante J.E."/>
            <person name="Garbe J."/>
            <person name="Badalamenti J.P."/>
            <person name="Herman A."/>
            <person name="Mangelson H."/>
            <person name="Liachko I."/>
            <person name="Sullivan S."/>
            <person name="Sone E.D."/>
            <person name="Koren S."/>
            <person name="Silverstein K.A.T."/>
            <person name="Beckman K.B."/>
            <person name="Gohl D.M."/>
        </authorList>
    </citation>
    <scope>NUCLEOTIDE SEQUENCE</scope>
    <source>
        <strain evidence="2">Duluth1</strain>
        <tissue evidence="2">Whole animal</tissue>
    </source>
</reference>
<sequence>MHACVSIVFVSATWCTGERYLTAPSPRPSVYCLCQCGSVNLAKVPHDTTLTVKCLLSMTVRLG</sequence>
<evidence type="ECO:0000313" key="2">
    <source>
        <dbReference type="EMBL" id="KAH3719677.1"/>
    </source>
</evidence>
<organism evidence="2 3">
    <name type="scientific">Dreissena polymorpha</name>
    <name type="common">Zebra mussel</name>
    <name type="synonym">Mytilus polymorpha</name>
    <dbReference type="NCBI Taxonomy" id="45954"/>
    <lineage>
        <taxon>Eukaryota</taxon>
        <taxon>Metazoa</taxon>
        <taxon>Spiralia</taxon>
        <taxon>Lophotrochozoa</taxon>
        <taxon>Mollusca</taxon>
        <taxon>Bivalvia</taxon>
        <taxon>Autobranchia</taxon>
        <taxon>Heteroconchia</taxon>
        <taxon>Euheterodonta</taxon>
        <taxon>Imparidentia</taxon>
        <taxon>Neoheterodontei</taxon>
        <taxon>Myida</taxon>
        <taxon>Dreissenoidea</taxon>
        <taxon>Dreissenidae</taxon>
        <taxon>Dreissena</taxon>
    </lineage>
</organism>
<keyword evidence="3" id="KW-1185">Reference proteome</keyword>
<dbReference type="EMBL" id="JAIWYP010000013">
    <property type="protein sequence ID" value="KAH3719677.1"/>
    <property type="molecule type" value="Genomic_DNA"/>
</dbReference>
<proteinExistence type="predicted"/>
<reference evidence="2" key="2">
    <citation type="submission" date="2020-11" db="EMBL/GenBank/DDBJ databases">
        <authorList>
            <person name="McCartney M.A."/>
            <person name="Auch B."/>
            <person name="Kono T."/>
            <person name="Mallez S."/>
            <person name="Becker A."/>
            <person name="Gohl D.M."/>
            <person name="Silverstein K.A.T."/>
            <person name="Koren S."/>
            <person name="Bechman K.B."/>
            <person name="Herman A."/>
            <person name="Abrahante J.E."/>
            <person name="Garbe J."/>
        </authorList>
    </citation>
    <scope>NUCLEOTIDE SEQUENCE</scope>
    <source>
        <strain evidence="2">Duluth1</strain>
        <tissue evidence="2">Whole animal</tissue>
    </source>
</reference>
<gene>
    <name evidence="2" type="ORF">DPMN_062531</name>
</gene>
<protein>
    <recommendedName>
        <fullName evidence="4">Secreted protein</fullName>
    </recommendedName>
</protein>
<evidence type="ECO:0000256" key="1">
    <source>
        <dbReference type="SAM" id="SignalP"/>
    </source>
</evidence>
<accession>A0A9D4C9M2</accession>
<dbReference type="Proteomes" id="UP000828390">
    <property type="component" value="Unassembled WGS sequence"/>
</dbReference>